<keyword evidence="5" id="KW-0479">Metal-binding</keyword>
<dbReference type="Gene3D" id="3.40.50.280">
    <property type="entry name" value="Cobalamin-binding domain"/>
    <property type="match status" value="1"/>
</dbReference>
<evidence type="ECO:0000256" key="5">
    <source>
        <dbReference type="ARBA" id="ARBA00022723"/>
    </source>
</evidence>
<keyword evidence="4" id="KW-0949">S-adenosyl-L-methionine</keyword>
<dbReference type="InterPro" id="IPR051198">
    <property type="entry name" value="BchE-like"/>
</dbReference>
<sequence length="485" mass="55199">MKVLFAIPRLKSMYGDYEGATGHPHVGIAYLTSWLKKNGVEVAIFDDGIQFSDAKLLEAIRVERPDLIGVTMFSYCYQSGYDMIQLIKENCDIPLVVGGPHVSGTRKQILEETDADFAVKHEGEKTLLALLNAIREKRSDFSDIDGLLWVSKSGEVIENKDRPFLTSEELEDLPFPDYEAFGIERYKCVDFKTLPLLTSRGCPYGCNYCSVRLSHGRGFRFRTAQNVFEEIEYWFNKGWRHFEINDDCFTTHVPRAEEICDLIISSGLGITFSLYNGIRVDSVNISLLKKMKEAGCIFLTFGCESGNNYILKEIGKGITKNQVLQASKWCQDLGIPHSINFIVGHTGETYGTALDSLLFAESLPCAFVNFYNLVPYPGTDAYTWVKKNGRFLVAEEDYLKYVSYRDNRPIFETDDFSEAERKKITKMGFNLYEKKTLVFRLGPNLGYMAYFLTRVPLIHRIALMVFQSRLGGKLYSMLSNKSKES</sequence>
<comment type="caution">
    <text evidence="10">The sequence shown here is derived from an EMBL/GenBank/DDBJ whole genome shotgun (WGS) entry which is preliminary data.</text>
</comment>
<dbReference type="SUPFAM" id="SSF52242">
    <property type="entry name" value="Cobalamin (vitamin B12)-binding domain"/>
    <property type="match status" value="1"/>
</dbReference>
<dbReference type="InterPro" id="IPR036724">
    <property type="entry name" value="Cobalamin-bd_sf"/>
</dbReference>
<dbReference type="InterPro" id="IPR006158">
    <property type="entry name" value="Cobalamin-bd"/>
</dbReference>
<keyword evidence="7" id="KW-0411">Iron-sulfur</keyword>
<dbReference type="PANTHER" id="PTHR43409">
    <property type="entry name" value="ANAEROBIC MAGNESIUM-PROTOPORPHYRIN IX MONOMETHYL ESTER CYCLASE-RELATED"/>
    <property type="match status" value="1"/>
</dbReference>
<dbReference type="GO" id="GO:0031419">
    <property type="term" value="F:cobalamin binding"/>
    <property type="evidence" value="ECO:0007669"/>
    <property type="project" value="InterPro"/>
</dbReference>
<feature type="domain" description="B12-binding" evidence="8">
    <location>
        <begin position="10"/>
        <end position="141"/>
    </location>
</feature>
<evidence type="ECO:0000256" key="1">
    <source>
        <dbReference type="ARBA" id="ARBA00001966"/>
    </source>
</evidence>
<comment type="cofactor">
    <cofactor evidence="1">
        <name>[4Fe-4S] cluster</name>
        <dbReference type="ChEBI" id="CHEBI:49883"/>
    </cofactor>
</comment>
<dbReference type="CDD" id="cd02068">
    <property type="entry name" value="radical_SAM_B12_BD"/>
    <property type="match status" value="1"/>
</dbReference>
<dbReference type="SFLD" id="SFLDG01082">
    <property type="entry name" value="B12-binding_domain_containing"/>
    <property type="match status" value="1"/>
</dbReference>
<dbReference type="GO" id="GO:0051539">
    <property type="term" value="F:4 iron, 4 sulfur cluster binding"/>
    <property type="evidence" value="ECO:0007669"/>
    <property type="project" value="UniProtKB-KW"/>
</dbReference>
<feature type="domain" description="Radical SAM core" evidence="9">
    <location>
        <begin position="188"/>
        <end position="412"/>
    </location>
</feature>
<evidence type="ECO:0000256" key="3">
    <source>
        <dbReference type="ARBA" id="ARBA00022679"/>
    </source>
</evidence>
<dbReference type="PROSITE" id="PS51918">
    <property type="entry name" value="RADICAL_SAM"/>
    <property type="match status" value="1"/>
</dbReference>
<keyword evidence="2" id="KW-0489">Methyltransferase</keyword>
<dbReference type="GO" id="GO:0046872">
    <property type="term" value="F:metal ion binding"/>
    <property type="evidence" value="ECO:0007669"/>
    <property type="project" value="UniProtKB-KW"/>
</dbReference>
<evidence type="ECO:0000313" key="10">
    <source>
        <dbReference type="EMBL" id="OGC62833.1"/>
    </source>
</evidence>
<evidence type="ECO:0000256" key="6">
    <source>
        <dbReference type="ARBA" id="ARBA00023004"/>
    </source>
</evidence>
<dbReference type="InterPro" id="IPR007197">
    <property type="entry name" value="rSAM"/>
</dbReference>
<dbReference type="InterPro" id="IPR058240">
    <property type="entry name" value="rSAM_sf"/>
</dbReference>
<evidence type="ECO:0000259" key="8">
    <source>
        <dbReference type="PROSITE" id="PS51332"/>
    </source>
</evidence>
<dbReference type="InterPro" id="IPR023404">
    <property type="entry name" value="rSAM_horseshoe"/>
</dbReference>
<evidence type="ECO:0000256" key="7">
    <source>
        <dbReference type="ARBA" id="ARBA00023014"/>
    </source>
</evidence>
<dbReference type="PANTHER" id="PTHR43409:SF7">
    <property type="entry name" value="BLL1977 PROTEIN"/>
    <property type="match status" value="1"/>
</dbReference>
<reference evidence="10 11" key="1">
    <citation type="journal article" date="2016" name="Nat. Commun.">
        <title>Thousands of microbial genomes shed light on interconnected biogeochemical processes in an aquifer system.</title>
        <authorList>
            <person name="Anantharaman K."/>
            <person name="Brown C.T."/>
            <person name="Hug L.A."/>
            <person name="Sharon I."/>
            <person name="Castelle C.J."/>
            <person name="Probst A.J."/>
            <person name="Thomas B.C."/>
            <person name="Singh A."/>
            <person name="Wilkins M.J."/>
            <person name="Karaoz U."/>
            <person name="Brodie E.L."/>
            <person name="Williams K.H."/>
            <person name="Hubbard S.S."/>
            <person name="Banfield J.F."/>
        </authorList>
    </citation>
    <scope>NUCLEOTIDE SEQUENCE [LARGE SCALE GENOMIC DNA]</scope>
</reference>
<dbReference type="Pfam" id="PF02310">
    <property type="entry name" value="B12-binding"/>
    <property type="match status" value="1"/>
</dbReference>
<dbReference type="Pfam" id="PF04055">
    <property type="entry name" value="Radical_SAM"/>
    <property type="match status" value="1"/>
</dbReference>
<dbReference type="SFLD" id="SFLDS00029">
    <property type="entry name" value="Radical_SAM"/>
    <property type="match status" value="1"/>
</dbReference>
<dbReference type="GO" id="GO:0003824">
    <property type="term" value="F:catalytic activity"/>
    <property type="evidence" value="ECO:0007669"/>
    <property type="project" value="InterPro"/>
</dbReference>
<dbReference type="InterPro" id="IPR034466">
    <property type="entry name" value="Methyltransferase_Class_B"/>
</dbReference>
<dbReference type="Proteomes" id="UP000176614">
    <property type="component" value="Unassembled WGS sequence"/>
</dbReference>
<dbReference type="CDD" id="cd01335">
    <property type="entry name" value="Radical_SAM"/>
    <property type="match status" value="1"/>
</dbReference>
<evidence type="ECO:0000256" key="2">
    <source>
        <dbReference type="ARBA" id="ARBA00022603"/>
    </source>
</evidence>
<protein>
    <submittedName>
        <fullName evidence="10">Uncharacterized protein</fullName>
    </submittedName>
</protein>
<evidence type="ECO:0000256" key="4">
    <source>
        <dbReference type="ARBA" id="ARBA00022691"/>
    </source>
</evidence>
<keyword evidence="6" id="KW-0408">Iron</keyword>
<gene>
    <name evidence="10" type="ORF">A2264_04160</name>
</gene>
<organism evidence="10 11">
    <name type="scientific">candidate division WWE3 bacterium RIFOXYA2_FULL_46_9</name>
    <dbReference type="NCBI Taxonomy" id="1802636"/>
    <lineage>
        <taxon>Bacteria</taxon>
        <taxon>Katanobacteria</taxon>
    </lineage>
</organism>
<dbReference type="GO" id="GO:0005829">
    <property type="term" value="C:cytosol"/>
    <property type="evidence" value="ECO:0007669"/>
    <property type="project" value="TreeGrafter"/>
</dbReference>
<dbReference type="Gene3D" id="3.80.30.20">
    <property type="entry name" value="tm_1862 like domain"/>
    <property type="match status" value="1"/>
</dbReference>
<dbReference type="PROSITE" id="PS51332">
    <property type="entry name" value="B12_BINDING"/>
    <property type="match status" value="1"/>
</dbReference>
<keyword evidence="3" id="KW-0808">Transferase</keyword>
<dbReference type="AlphaFoldDB" id="A0A1F4W1B0"/>
<dbReference type="SMART" id="SM00729">
    <property type="entry name" value="Elp3"/>
    <property type="match status" value="1"/>
</dbReference>
<proteinExistence type="predicted"/>
<dbReference type="EMBL" id="MEVT01000012">
    <property type="protein sequence ID" value="OGC62833.1"/>
    <property type="molecule type" value="Genomic_DNA"/>
</dbReference>
<dbReference type="InterPro" id="IPR006638">
    <property type="entry name" value="Elp3/MiaA/NifB-like_rSAM"/>
</dbReference>
<evidence type="ECO:0000259" key="9">
    <source>
        <dbReference type="PROSITE" id="PS51918"/>
    </source>
</evidence>
<evidence type="ECO:0000313" key="11">
    <source>
        <dbReference type="Proteomes" id="UP000176614"/>
    </source>
</evidence>
<dbReference type="SUPFAM" id="SSF102114">
    <property type="entry name" value="Radical SAM enzymes"/>
    <property type="match status" value="1"/>
</dbReference>
<name>A0A1F4W1B0_UNCKA</name>
<accession>A0A1F4W1B0</accession>
<dbReference type="SFLD" id="SFLDG01123">
    <property type="entry name" value="methyltransferase_(Class_B)"/>
    <property type="match status" value="1"/>
</dbReference>